<dbReference type="SUPFAM" id="SSF53300">
    <property type="entry name" value="vWA-like"/>
    <property type="match status" value="1"/>
</dbReference>
<dbReference type="SMART" id="SM00382">
    <property type="entry name" value="AAA"/>
    <property type="match status" value="1"/>
</dbReference>
<gene>
    <name evidence="3" type="ORF">AB835_13135</name>
</gene>
<dbReference type="GO" id="GO:0016887">
    <property type="term" value="F:ATP hydrolysis activity"/>
    <property type="evidence" value="ECO:0007669"/>
    <property type="project" value="InterPro"/>
</dbReference>
<dbReference type="STRING" id="62101.AB835_13135"/>
<feature type="domain" description="AAA+ ATPase" evidence="2">
    <location>
        <begin position="31"/>
        <end position="180"/>
    </location>
</feature>
<dbReference type="SUPFAM" id="SSF52540">
    <property type="entry name" value="P-loop containing nucleoside triphosphate hydrolases"/>
    <property type="match status" value="1"/>
</dbReference>
<dbReference type="Gene3D" id="3.40.50.300">
    <property type="entry name" value="P-loop containing nucleotide triphosphate hydrolases"/>
    <property type="match status" value="1"/>
</dbReference>
<dbReference type="PANTHER" id="PTHR35023">
    <property type="entry name" value="CHELATASE-RELATED"/>
    <property type="match status" value="1"/>
</dbReference>
<dbReference type="InterPro" id="IPR052989">
    <property type="entry name" value="Mg-chelatase_DI-like"/>
</dbReference>
<feature type="compositionally biased region" description="Basic and acidic residues" evidence="1">
    <location>
        <begin position="304"/>
        <end position="323"/>
    </location>
</feature>
<dbReference type="InterPro" id="IPR041628">
    <property type="entry name" value="ChlI/MoxR_AAA_lid"/>
</dbReference>
<dbReference type="CDD" id="cd00009">
    <property type="entry name" value="AAA"/>
    <property type="match status" value="1"/>
</dbReference>
<evidence type="ECO:0000313" key="4">
    <source>
        <dbReference type="Proteomes" id="UP000242502"/>
    </source>
</evidence>
<proteinExistence type="predicted"/>
<feature type="region of interest" description="Disordered" evidence="1">
    <location>
        <begin position="287"/>
        <end position="327"/>
    </location>
</feature>
<evidence type="ECO:0000313" key="3">
    <source>
        <dbReference type="EMBL" id="ODS22616.1"/>
    </source>
</evidence>
<dbReference type="InterPro" id="IPR011704">
    <property type="entry name" value="ATPase_dyneun-rel_AAA"/>
</dbReference>
<organism evidence="3 4">
    <name type="scientific">Candidatus Endobugula sertula</name>
    <name type="common">Bugula neritina bacterial symbiont</name>
    <dbReference type="NCBI Taxonomy" id="62101"/>
    <lineage>
        <taxon>Bacteria</taxon>
        <taxon>Pseudomonadati</taxon>
        <taxon>Pseudomonadota</taxon>
        <taxon>Gammaproteobacteria</taxon>
        <taxon>Cellvibrionales</taxon>
        <taxon>Cellvibrionaceae</taxon>
        <taxon>Candidatus Endobugula</taxon>
    </lineage>
</organism>
<dbReference type="Pfam" id="PF07728">
    <property type="entry name" value="AAA_5"/>
    <property type="match status" value="1"/>
</dbReference>
<dbReference type="InterPro" id="IPR003593">
    <property type="entry name" value="AAA+_ATPase"/>
</dbReference>
<name>A0A1D2QM20_9GAMM</name>
<sequence>MSTTDNRFPFTAVAGQEAFKLALILSTINPSIGGVLVSGPRGSAKSTLARGLADIMFIDDARIHPFVSLPLGATEEMLLGTLNLQQALNDQQLTFQEGLLAKANNGVLYVDEVNLLADHLVDVLLDVVASGINIVERDGISHQHQAKFILLGTMNPDEGELRPQLQDRFGLMVELNNQYTIEERMDIVRLRETFDKNPQGFLSDYQARQHELAARIHTAKERLSQISVNDSLRRFIAERCHEAQVDGLRADIVWYRAAIAHAAWQHRSALSKEDILAVEELVLAHRRQSTKPAAPPPPSFQRPPESKGGSDDKEQTMEGDWGKMEPQQQKATYIDTLPLISTESYGRKHQRKESIETRCFSTRARGLQQGGGKSTNINHRKVHWFATFVTNIDSWCRSKCIKRLRFCRSNASQAILNIVLLDTSASTLNQGLQASAKGAVLQIAHSAYLNREQLTIVGFGNQQVDVLLRQRRSPKLLEQWLNTVSAAGGTPLREVISHAHALQQQQYRANPELIINTYLITDGRTNQSLEGMSLLGKVMVIDIEQAVVKRGKGQEIAKQLTADYFALPAY</sequence>
<dbReference type="InterPro" id="IPR027417">
    <property type="entry name" value="P-loop_NTPase"/>
</dbReference>
<dbReference type="InterPro" id="IPR036465">
    <property type="entry name" value="vWFA_dom_sf"/>
</dbReference>
<protein>
    <recommendedName>
        <fullName evidence="2">AAA+ ATPase domain-containing protein</fullName>
    </recommendedName>
</protein>
<evidence type="ECO:0000259" key="2">
    <source>
        <dbReference type="SMART" id="SM00382"/>
    </source>
</evidence>
<dbReference type="AlphaFoldDB" id="A0A1D2QM20"/>
<dbReference type="GO" id="GO:0005524">
    <property type="term" value="F:ATP binding"/>
    <property type="evidence" value="ECO:0007669"/>
    <property type="project" value="InterPro"/>
</dbReference>
<dbReference type="Proteomes" id="UP000242502">
    <property type="component" value="Unassembled WGS sequence"/>
</dbReference>
<accession>A0A1D2QM20</accession>
<reference evidence="3 4" key="1">
    <citation type="journal article" date="2016" name="Appl. Environ. Microbiol.">
        <title>Lack of Overt Genome Reduction in the Bryostatin-Producing Bryozoan Symbiont "Candidatus Endobugula sertula".</title>
        <authorList>
            <person name="Miller I.J."/>
            <person name="Vanee N."/>
            <person name="Fong S.S."/>
            <person name="Lim-Fong G.E."/>
            <person name="Kwan J.C."/>
        </authorList>
    </citation>
    <scope>NUCLEOTIDE SEQUENCE [LARGE SCALE GENOMIC DNA]</scope>
    <source>
        <strain evidence="3">AB1-4</strain>
    </source>
</reference>
<dbReference type="EMBL" id="MDLC01000062">
    <property type="protein sequence ID" value="ODS22616.1"/>
    <property type="molecule type" value="Genomic_DNA"/>
</dbReference>
<evidence type="ECO:0000256" key="1">
    <source>
        <dbReference type="SAM" id="MobiDB-lite"/>
    </source>
</evidence>
<dbReference type="Pfam" id="PF17863">
    <property type="entry name" value="AAA_lid_2"/>
    <property type="match status" value="1"/>
</dbReference>
<dbReference type="PANTHER" id="PTHR35023:SF1">
    <property type="entry name" value="MG-PROTOPORPHYRIN IX CHELATASE"/>
    <property type="match status" value="1"/>
</dbReference>
<dbReference type="Gene3D" id="3.40.50.410">
    <property type="entry name" value="von Willebrand factor, type A domain"/>
    <property type="match status" value="1"/>
</dbReference>
<dbReference type="Gene3D" id="1.10.8.80">
    <property type="entry name" value="Magnesium chelatase subunit I, C-Terminal domain"/>
    <property type="match status" value="1"/>
</dbReference>
<comment type="caution">
    <text evidence="3">The sequence shown here is derived from an EMBL/GenBank/DDBJ whole genome shotgun (WGS) entry which is preliminary data.</text>
</comment>